<sequence length="101" mass="11474">MSSSFYFVEMLVLVANFLKGSVSIADILNDTNINNNTSNSNKSFISDDFLGFSWAEVSILILLFLVCFLVISLVMSCIYRKCEENFEQDTSSDSKRNEKFN</sequence>
<accession>A0AAX4J933</accession>
<organism evidence="2 3">
    <name type="scientific">Vairimorpha necatrix</name>
    <dbReference type="NCBI Taxonomy" id="6039"/>
    <lineage>
        <taxon>Eukaryota</taxon>
        <taxon>Fungi</taxon>
        <taxon>Fungi incertae sedis</taxon>
        <taxon>Microsporidia</taxon>
        <taxon>Nosematidae</taxon>
        <taxon>Vairimorpha</taxon>
    </lineage>
</organism>
<name>A0AAX4J933_9MICR</name>
<dbReference type="KEGG" id="vnx:VNE69_01377"/>
<keyword evidence="1" id="KW-0472">Membrane</keyword>
<evidence type="ECO:0000256" key="1">
    <source>
        <dbReference type="SAM" id="Phobius"/>
    </source>
</evidence>
<gene>
    <name evidence="2" type="ORF">VNE69_01377</name>
</gene>
<proteinExistence type="predicted"/>
<dbReference type="GeneID" id="90540241"/>
<dbReference type="AlphaFoldDB" id="A0AAX4J933"/>
<evidence type="ECO:0000313" key="2">
    <source>
        <dbReference type="EMBL" id="WUR02441.1"/>
    </source>
</evidence>
<keyword evidence="1" id="KW-1133">Transmembrane helix</keyword>
<keyword evidence="1" id="KW-0812">Transmembrane</keyword>
<dbReference type="EMBL" id="CP142726">
    <property type="protein sequence ID" value="WUR02441.1"/>
    <property type="molecule type" value="Genomic_DNA"/>
</dbReference>
<reference evidence="2" key="1">
    <citation type="journal article" date="2024" name="BMC Genomics">
        <title>Functional annotation of a divergent genome using sequence and structure-based similarity.</title>
        <authorList>
            <person name="Svedberg D."/>
            <person name="Winiger R.R."/>
            <person name="Berg A."/>
            <person name="Sharma H."/>
            <person name="Tellgren-Roth C."/>
            <person name="Debrunner-Vossbrinck B.A."/>
            <person name="Vossbrinck C.R."/>
            <person name="Barandun J."/>
        </authorList>
    </citation>
    <scope>NUCLEOTIDE SEQUENCE</scope>
    <source>
        <strain evidence="2">Illinois isolate</strain>
    </source>
</reference>
<keyword evidence="3" id="KW-1185">Reference proteome</keyword>
<dbReference type="RefSeq" id="XP_065328586.1">
    <property type="nucleotide sequence ID" value="XM_065472514.1"/>
</dbReference>
<evidence type="ECO:0000313" key="3">
    <source>
        <dbReference type="Proteomes" id="UP001334084"/>
    </source>
</evidence>
<feature type="transmembrane region" description="Helical" evidence="1">
    <location>
        <begin position="57"/>
        <end position="79"/>
    </location>
</feature>
<dbReference type="Proteomes" id="UP001334084">
    <property type="component" value="Chromosome 1"/>
</dbReference>
<protein>
    <submittedName>
        <fullName evidence="2">SP-containing membrane protein</fullName>
    </submittedName>
</protein>